<name>A0AA88JC00_FICCA</name>
<dbReference type="InterPro" id="IPR039904">
    <property type="entry name" value="TRANK1"/>
</dbReference>
<organism evidence="1 2">
    <name type="scientific">Ficus carica</name>
    <name type="common">Common fig</name>
    <dbReference type="NCBI Taxonomy" id="3494"/>
    <lineage>
        <taxon>Eukaryota</taxon>
        <taxon>Viridiplantae</taxon>
        <taxon>Streptophyta</taxon>
        <taxon>Embryophyta</taxon>
        <taxon>Tracheophyta</taxon>
        <taxon>Spermatophyta</taxon>
        <taxon>Magnoliopsida</taxon>
        <taxon>eudicotyledons</taxon>
        <taxon>Gunneridae</taxon>
        <taxon>Pentapetalae</taxon>
        <taxon>rosids</taxon>
        <taxon>fabids</taxon>
        <taxon>Rosales</taxon>
        <taxon>Moraceae</taxon>
        <taxon>Ficeae</taxon>
        <taxon>Ficus</taxon>
    </lineage>
</organism>
<accession>A0AA88JC00</accession>
<protein>
    <submittedName>
        <fullName evidence="1">Uncharacterized protein</fullName>
    </submittedName>
</protein>
<reference evidence="1" key="1">
    <citation type="submission" date="2023-07" db="EMBL/GenBank/DDBJ databases">
        <title>draft genome sequence of fig (Ficus carica).</title>
        <authorList>
            <person name="Takahashi T."/>
            <person name="Nishimura K."/>
        </authorList>
    </citation>
    <scope>NUCLEOTIDE SEQUENCE</scope>
</reference>
<keyword evidence="2" id="KW-1185">Reference proteome</keyword>
<dbReference type="PANTHER" id="PTHR21529">
    <property type="entry name" value="MAMMARY TURMOR VIRUS RECEPTOR HOMOLOG 1, 2 MTVR1, 2"/>
    <property type="match status" value="1"/>
</dbReference>
<evidence type="ECO:0000313" key="1">
    <source>
        <dbReference type="EMBL" id="GMN68539.1"/>
    </source>
</evidence>
<dbReference type="Proteomes" id="UP001187192">
    <property type="component" value="Unassembled WGS sequence"/>
</dbReference>
<dbReference type="AlphaFoldDB" id="A0AA88JC00"/>
<comment type="caution">
    <text evidence="1">The sequence shown here is derived from an EMBL/GenBank/DDBJ whole genome shotgun (WGS) entry which is preliminary data.</text>
</comment>
<dbReference type="EMBL" id="BTGU01000638">
    <property type="protein sequence ID" value="GMN68539.1"/>
    <property type="molecule type" value="Genomic_DNA"/>
</dbReference>
<dbReference type="PANTHER" id="PTHR21529:SF4">
    <property type="entry name" value="TPR AND ANKYRIN REPEAT-CONTAINING PROTEIN 1"/>
    <property type="match status" value="1"/>
</dbReference>
<sequence length="331" mass="38426">MRMKGKGRLRMQRVAFGALQKLTENLHPSTVFTEIMSHIKGGLQAWTVHDGKLSREDYVSRSSSQVSNLDEPEREKIYDFFLLYERKKEKMNAEYDLADLVTDLHHRHREKEHDAAKHVEDGFVFAGDTAQTIGKGIDFRFEDIRHLFYEEFVMKSRGGRIHARREKDILTPETSLIGGETPVLAKRRLQCSELKQLYVAINRTRQRLWILENGDGDGFSEPMCDYWKALQLVKVRELDHSFLEENQVPSGKDEWKSRGIKLFNEQKYEHAKMCFERVEEALWAKLAEASGLQATAWHRSTSDSDRSKMYLKNAAQIFNSMGKFETAADCL</sequence>
<gene>
    <name evidence="1" type="ORF">TIFTF001_037595</name>
</gene>
<proteinExistence type="predicted"/>
<evidence type="ECO:0000313" key="2">
    <source>
        <dbReference type="Proteomes" id="UP001187192"/>
    </source>
</evidence>